<evidence type="ECO:0000256" key="5">
    <source>
        <dbReference type="ARBA" id="ARBA00022691"/>
    </source>
</evidence>
<dbReference type="AlphaFoldDB" id="A0A2U9PM82"/>
<dbReference type="EMBL" id="CP027541">
    <property type="protein sequence ID" value="AWT52862.1"/>
    <property type="molecule type" value="Genomic_DNA"/>
</dbReference>
<evidence type="ECO:0000313" key="8">
    <source>
        <dbReference type="Proteomes" id="UP000011200"/>
    </source>
</evidence>
<dbReference type="SUPFAM" id="SSF53335">
    <property type="entry name" value="S-adenosyl-L-methionine-dependent methyltransferases"/>
    <property type="match status" value="1"/>
</dbReference>
<dbReference type="InterPro" id="IPR007213">
    <property type="entry name" value="Ppm1/Ppm2/Tcmp"/>
</dbReference>
<dbReference type="GO" id="GO:0032259">
    <property type="term" value="P:methylation"/>
    <property type="evidence" value="ECO:0007669"/>
    <property type="project" value="UniProtKB-KW"/>
</dbReference>
<comment type="function">
    <text evidence="1 6">Exhibits S-adenosyl-L-methionine-dependent methyltransferase activity.</text>
</comment>
<evidence type="ECO:0000313" key="7">
    <source>
        <dbReference type="EMBL" id="AWT52862.1"/>
    </source>
</evidence>
<dbReference type="InterPro" id="IPR011610">
    <property type="entry name" value="SAM_mthyl_Trfase_ML2640-like"/>
</dbReference>
<dbReference type="Proteomes" id="UP000011200">
    <property type="component" value="Chromosome"/>
</dbReference>
<proteinExistence type="inferred from homology"/>
<accession>A0A2U9PM82</accession>
<keyword evidence="5 6" id="KW-0949">S-adenosyl-L-methionine</keyword>
<evidence type="ECO:0000256" key="6">
    <source>
        <dbReference type="RuleBase" id="RU362030"/>
    </source>
</evidence>
<dbReference type="RefSeq" id="WP_003893269.1">
    <property type="nucleotide sequence ID" value="NZ_CP027541.1"/>
</dbReference>
<dbReference type="PANTHER" id="PTHR43619">
    <property type="entry name" value="S-ADENOSYL-L-METHIONINE-DEPENDENT METHYLTRANSFERASE YKTD-RELATED"/>
    <property type="match status" value="1"/>
</dbReference>
<gene>
    <name evidence="7" type="ORF">D806_018790</name>
</gene>
<evidence type="ECO:0000256" key="4">
    <source>
        <dbReference type="ARBA" id="ARBA00022679"/>
    </source>
</evidence>
<dbReference type="GO" id="GO:0008168">
    <property type="term" value="F:methyltransferase activity"/>
    <property type="evidence" value="ECO:0007669"/>
    <property type="project" value="UniProtKB-UniRule"/>
</dbReference>
<dbReference type="Pfam" id="PF04072">
    <property type="entry name" value="LCM"/>
    <property type="match status" value="1"/>
</dbReference>
<organism evidence="7 8">
    <name type="scientific">Mycolicibacterium smegmatis (strain MKD8)</name>
    <name type="common">Mycobacterium smegmatis</name>
    <dbReference type="NCBI Taxonomy" id="1214915"/>
    <lineage>
        <taxon>Bacteria</taxon>
        <taxon>Bacillati</taxon>
        <taxon>Actinomycetota</taxon>
        <taxon>Actinomycetes</taxon>
        <taxon>Mycobacteriales</taxon>
        <taxon>Mycobacteriaceae</taxon>
        <taxon>Mycolicibacterium</taxon>
    </lineage>
</organism>
<evidence type="ECO:0000256" key="1">
    <source>
        <dbReference type="ARBA" id="ARBA00003907"/>
    </source>
</evidence>
<evidence type="ECO:0000256" key="3">
    <source>
        <dbReference type="ARBA" id="ARBA00022603"/>
    </source>
</evidence>
<reference evidence="8" key="2">
    <citation type="submission" date="2018-03" db="EMBL/GenBank/DDBJ databases">
        <authorList>
            <person name="Derbyshire K."/>
            <person name="Gray T.A."/>
            <person name="Champion M."/>
        </authorList>
    </citation>
    <scope>NUCLEOTIDE SEQUENCE [LARGE SCALE GENOMIC DNA]</scope>
    <source>
        <strain evidence="8">MKD8</strain>
    </source>
</reference>
<dbReference type="PANTHER" id="PTHR43619:SF2">
    <property type="entry name" value="S-ADENOSYL-L-METHIONINE-DEPENDENT METHYLTRANSFERASES SUPERFAMILY PROTEIN"/>
    <property type="match status" value="1"/>
</dbReference>
<comment type="similarity">
    <text evidence="2 6">Belongs to the UPF0677 family.</text>
</comment>
<evidence type="ECO:0000256" key="2">
    <source>
        <dbReference type="ARBA" id="ARBA00008138"/>
    </source>
</evidence>
<keyword evidence="3 6" id="KW-0489">Methyltransferase</keyword>
<keyword evidence="4 7" id="KW-0808">Transferase</keyword>
<dbReference type="EC" id="2.1.1.-" evidence="6"/>
<name>A0A2U9PM82_MYCSE</name>
<sequence length="310" mass="33112">MESTHETWDLATSVGATATMVAAGRARATTTGLIDDRFAEPLVRAVGIDFMTRWATGDLAAADVDIPGATWGMQQMTDLLAARTRYFDAFFGDAAAAGVRQAVILASGLDARGYRLDWPAGTVLFEIDMPDVLEFKGRALTDLRAEPTAEVRMVAVDLRDDWPAALRAKGFDPTRPTAWSAEGLLPFLPPEAQDRLLDAITSLSASGSRLAAEVALLGSDSEDGALGADGAQDLEPLLARWREHGFDLDLGDLGNSGPRNDVDDYLEARGWTSTRTPLAALLDAAGLEVPRPADGRKSLSDNYYSTAIKG</sequence>
<dbReference type="NCBIfam" id="TIGR00027">
    <property type="entry name" value="mthyl_TIGR00027"/>
    <property type="match status" value="1"/>
</dbReference>
<dbReference type="InterPro" id="IPR029063">
    <property type="entry name" value="SAM-dependent_MTases_sf"/>
</dbReference>
<protein>
    <recommendedName>
        <fullName evidence="6">S-adenosyl-L-methionine-dependent methyltransferase</fullName>
        <ecNumber evidence="6">2.1.1.-</ecNumber>
    </recommendedName>
</protein>
<reference evidence="7 8" key="1">
    <citation type="journal article" date="2013" name="Genome Announc.">
        <title>Draft genome sequence of MKD8, a conjugal recipient Mycobacterium smegmatis strain.</title>
        <authorList>
            <person name="Gray T.A."/>
            <person name="Palumbo M.J."/>
            <person name="Derbyshire K.M."/>
        </authorList>
    </citation>
    <scope>NUCLEOTIDE SEQUENCE [LARGE SCALE GENOMIC DNA]</scope>
    <source>
        <strain evidence="7 8">MKD8</strain>
    </source>
</reference>
<dbReference type="Gene3D" id="3.40.50.150">
    <property type="entry name" value="Vaccinia Virus protein VP39"/>
    <property type="match status" value="1"/>
</dbReference>